<dbReference type="Proteomes" id="UP000008311">
    <property type="component" value="Unassembled WGS sequence"/>
</dbReference>
<reference evidence="2" key="1">
    <citation type="journal article" date="2010" name="Nat. Biotechnol.">
        <title>Draft genome sequence of the oilseed species Ricinus communis.</title>
        <authorList>
            <person name="Chan A.P."/>
            <person name="Crabtree J."/>
            <person name="Zhao Q."/>
            <person name="Lorenzi H."/>
            <person name="Orvis J."/>
            <person name="Puiu D."/>
            <person name="Melake-Berhan A."/>
            <person name="Jones K.M."/>
            <person name="Redman J."/>
            <person name="Chen G."/>
            <person name="Cahoon E.B."/>
            <person name="Gedil M."/>
            <person name="Stanke M."/>
            <person name="Haas B.J."/>
            <person name="Wortman J.R."/>
            <person name="Fraser-Liggett C.M."/>
            <person name="Ravel J."/>
            <person name="Rabinowicz P.D."/>
        </authorList>
    </citation>
    <scope>NUCLEOTIDE SEQUENCE [LARGE SCALE GENOMIC DNA]</scope>
    <source>
        <strain evidence="2">cv. Hale</strain>
    </source>
</reference>
<keyword evidence="2" id="KW-1185">Reference proteome</keyword>
<evidence type="ECO:0000313" key="2">
    <source>
        <dbReference type="Proteomes" id="UP000008311"/>
    </source>
</evidence>
<name>B9S8E6_RICCO</name>
<proteinExistence type="predicted"/>
<gene>
    <name evidence="1" type="ORF">RCOM_1251980</name>
</gene>
<dbReference type="AlphaFoldDB" id="B9S8E6"/>
<organism evidence="1 2">
    <name type="scientific">Ricinus communis</name>
    <name type="common">Castor bean</name>
    <dbReference type="NCBI Taxonomy" id="3988"/>
    <lineage>
        <taxon>Eukaryota</taxon>
        <taxon>Viridiplantae</taxon>
        <taxon>Streptophyta</taxon>
        <taxon>Embryophyta</taxon>
        <taxon>Tracheophyta</taxon>
        <taxon>Spermatophyta</taxon>
        <taxon>Magnoliopsida</taxon>
        <taxon>eudicotyledons</taxon>
        <taxon>Gunneridae</taxon>
        <taxon>Pentapetalae</taxon>
        <taxon>rosids</taxon>
        <taxon>fabids</taxon>
        <taxon>Malpighiales</taxon>
        <taxon>Euphorbiaceae</taxon>
        <taxon>Acalyphoideae</taxon>
        <taxon>Acalypheae</taxon>
        <taxon>Ricinus</taxon>
    </lineage>
</organism>
<evidence type="ECO:0000313" key="1">
    <source>
        <dbReference type="EMBL" id="EEF40123.1"/>
    </source>
</evidence>
<dbReference type="EMBL" id="EQ973891">
    <property type="protein sequence ID" value="EEF40123.1"/>
    <property type="molecule type" value="Genomic_DNA"/>
</dbReference>
<dbReference type="InParanoid" id="B9S8E6"/>
<sequence length="168" mass="19180">MVFRSNTSLAERRSLANLLNVTHMGTQDKYLRLPAIVNHSKRQTFNDLKMRAAWKVVGWKEKFDSLSNYPILHNSISEEKLSTPHLLMGEVKINFDAGLNKRNNLGSYGAVAFDVEQNFLNSHANRVGLMPLPFMMESLPSNMLCPGQSEKVKTKWFLREILCLLSKL</sequence>
<accession>B9S8E6</accession>
<protein>
    <submittedName>
        <fullName evidence="1">Uncharacterized protein</fullName>
    </submittedName>
</protein>